<organism evidence="1 2">
    <name type="scientific">Platanthera zijinensis</name>
    <dbReference type="NCBI Taxonomy" id="2320716"/>
    <lineage>
        <taxon>Eukaryota</taxon>
        <taxon>Viridiplantae</taxon>
        <taxon>Streptophyta</taxon>
        <taxon>Embryophyta</taxon>
        <taxon>Tracheophyta</taxon>
        <taxon>Spermatophyta</taxon>
        <taxon>Magnoliopsida</taxon>
        <taxon>Liliopsida</taxon>
        <taxon>Asparagales</taxon>
        <taxon>Orchidaceae</taxon>
        <taxon>Orchidoideae</taxon>
        <taxon>Orchideae</taxon>
        <taxon>Orchidinae</taxon>
        <taxon>Platanthera</taxon>
    </lineage>
</organism>
<protein>
    <submittedName>
        <fullName evidence="1">E3 ubiquitin-protein ligase UPL2</fullName>
    </submittedName>
</protein>
<comment type="caution">
    <text evidence="1">The sequence shown here is derived from an EMBL/GenBank/DDBJ whole genome shotgun (WGS) entry which is preliminary data.</text>
</comment>
<name>A0AAP0B1L4_9ASPA</name>
<dbReference type="PANTHER" id="PTHR10775">
    <property type="entry name" value="OS08G0208400 PROTEIN"/>
    <property type="match status" value="1"/>
</dbReference>
<evidence type="ECO:0000313" key="2">
    <source>
        <dbReference type="Proteomes" id="UP001418222"/>
    </source>
</evidence>
<dbReference type="Proteomes" id="UP001418222">
    <property type="component" value="Unassembled WGS sequence"/>
</dbReference>
<gene>
    <name evidence="1" type="primary">UPL2</name>
    <name evidence="1" type="ORF">KSP39_PZI019342</name>
</gene>
<keyword evidence="2" id="KW-1185">Reference proteome</keyword>
<evidence type="ECO:0000313" key="1">
    <source>
        <dbReference type="EMBL" id="KAK8923673.1"/>
    </source>
</evidence>
<dbReference type="AlphaFoldDB" id="A0AAP0B1L4"/>
<accession>A0AAP0B1L4</accession>
<sequence>MMMQELLHDFNYGFNNMNEIGEERDHENPNETTRKFYDLLNDDEQELYPGCKEFSKFQFMVTLLALKSDYGWTDRSFTELLKVLKRAIPCSEKLPSSFYKANNYIQELGMERKKIDACLNDCILYRDKFADLESIQLAAEFNLPKESHVHGDLISSLRQHYNVWHFRLHADYYLKWNTDAQRRANGPKDIDPAQWNSIINYWCSARFKVLLTSPNTLLATLTPALVAEANMLRERFAHRYTVSKLVDAAGTPLCDKNALKALVRLLRVVQGSNNITINDIDPPFQLFGCQSYIMYSRPQFSDDLNANIDASPIEPSGLVSRVQSEQVNNVTVSAATEEGCFSKIDSKEQDPRAVLLGLPQAELQLLCSLLAREGYDSLSDPFFCFFLQEYSSGGRSRRIGDAGNGFEASRIENFDISKPNPGLARYTFRSDWEALFLSMLHPRIY</sequence>
<reference evidence="1 2" key="1">
    <citation type="journal article" date="2022" name="Nat. Plants">
        <title>Genomes of leafy and leafless Platanthera orchids illuminate the evolution of mycoheterotrophy.</title>
        <authorList>
            <person name="Li M.H."/>
            <person name="Liu K.W."/>
            <person name="Li Z."/>
            <person name="Lu H.C."/>
            <person name="Ye Q.L."/>
            <person name="Zhang D."/>
            <person name="Wang J.Y."/>
            <person name="Li Y.F."/>
            <person name="Zhong Z.M."/>
            <person name="Liu X."/>
            <person name="Yu X."/>
            <person name="Liu D.K."/>
            <person name="Tu X.D."/>
            <person name="Liu B."/>
            <person name="Hao Y."/>
            <person name="Liao X.Y."/>
            <person name="Jiang Y.T."/>
            <person name="Sun W.H."/>
            <person name="Chen J."/>
            <person name="Chen Y.Q."/>
            <person name="Ai Y."/>
            <person name="Zhai J.W."/>
            <person name="Wu S.S."/>
            <person name="Zhou Z."/>
            <person name="Hsiao Y.Y."/>
            <person name="Wu W.L."/>
            <person name="Chen Y.Y."/>
            <person name="Lin Y.F."/>
            <person name="Hsu J.L."/>
            <person name="Li C.Y."/>
            <person name="Wang Z.W."/>
            <person name="Zhao X."/>
            <person name="Zhong W.Y."/>
            <person name="Ma X.K."/>
            <person name="Ma L."/>
            <person name="Huang J."/>
            <person name="Chen G.Z."/>
            <person name="Huang M.Z."/>
            <person name="Huang L."/>
            <person name="Peng D.H."/>
            <person name="Luo Y.B."/>
            <person name="Zou S.Q."/>
            <person name="Chen S.P."/>
            <person name="Lan S."/>
            <person name="Tsai W.C."/>
            <person name="Van de Peer Y."/>
            <person name="Liu Z.J."/>
        </authorList>
    </citation>
    <scope>NUCLEOTIDE SEQUENCE [LARGE SCALE GENOMIC DNA]</scope>
    <source>
        <strain evidence="1">Lor287</strain>
    </source>
</reference>
<proteinExistence type="predicted"/>
<dbReference type="PANTHER" id="PTHR10775:SF182">
    <property type="entry name" value="TRANSPOSON, EN_SPM-LIKE, TRANSPOSASE-ASSOCIATED DOMAIN PROTEIN-RELATED"/>
    <property type="match status" value="1"/>
</dbReference>
<dbReference type="EMBL" id="JBBWWQ010000017">
    <property type="protein sequence ID" value="KAK8923673.1"/>
    <property type="molecule type" value="Genomic_DNA"/>
</dbReference>